<dbReference type="Gene3D" id="2.60.40.10">
    <property type="entry name" value="Immunoglobulins"/>
    <property type="match status" value="1"/>
</dbReference>
<dbReference type="PROSITE" id="PS50900">
    <property type="entry name" value="PLAC"/>
    <property type="match status" value="1"/>
</dbReference>
<dbReference type="SMART" id="SM00409">
    <property type="entry name" value="IG"/>
    <property type="match status" value="1"/>
</dbReference>
<dbReference type="SUPFAM" id="SSF48726">
    <property type="entry name" value="Immunoglobulin"/>
    <property type="match status" value="1"/>
</dbReference>
<dbReference type="Pfam" id="PF19030">
    <property type="entry name" value="TSP1_ADAMTS"/>
    <property type="match status" value="10"/>
</dbReference>
<evidence type="ECO:0000256" key="6">
    <source>
        <dbReference type="SAM" id="MobiDB-lite"/>
    </source>
</evidence>
<dbReference type="InterPro" id="IPR050439">
    <property type="entry name" value="ADAMTS_ADAMTS-like"/>
</dbReference>
<evidence type="ECO:0000256" key="1">
    <source>
        <dbReference type="ARBA" id="ARBA00004613"/>
    </source>
</evidence>
<dbReference type="Proteomes" id="UP000695000">
    <property type="component" value="Unplaced"/>
</dbReference>
<keyword evidence="2" id="KW-0964">Secreted</keyword>
<protein>
    <submittedName>
        <fullName evidence="11 12">ADAMTS-like protein 1 isoform X1</fullName>
    </submittedName>
</protein>
<dbReference type="InterPro" id="IPR003599">
    <property type="entry name" value="Ig_sub"/>
</dbReference>
<dbReference type="RefSeq" id="XP_017781633.1">
    <property type="nucleotide sequence ID" value="XM_017926144.1"/>
</dbReference>
<evidence type="ECO:0000259" key="9">
    <source>
        <dbReference type="PROSITE" id="PS50900"/>
    </source>
</evidence>
<dbReference type="Pfam" id="PF07679">
    <property type="entry name" value="I-set"/>
    <property type="match status" value="1"/>
</dbReference>
<feature type="compositionally biased region" description="Basic and acidic residues" evidence="6">
    <location>
        <begin position="868"/>
        <end position="893"/>
    </location>
</feature>
<evidence type="ECO:0000313" key="11">
    <source>
        <dbReference type="RefSeq" id="XP_017781631.1"/>
    </source>
</evidence>
<dbReference type="PROSITE" id="PS50835">
    <property type="entry name" value="IG_LIKE"/>
    <property type="match status" value="1"/>
</dbReference>
<keyword evidence="3 7" id="KW-0732">Signal</keyword>
<dbReference type="InterPro" id="IPR013273">
    <property type="entry name" value="ADAMTS/ADAMTS-like"/>
</dbReference>
<dbReference type="CDD" id="cd00096">
    <property type="entry name" value="Ig"/>
    <property type="match status" value="1"/>
</dbReference>
<dbReference type="RefSeq" id="XP_017781631.1">
    <property type="nucleotide sequence ID" value="XM_017926142.1"/>
</dbReference>
<proteinExistence type="predicted"/>
<accession>A0ABM1N481</accession>
<gene>
    <name evidence="11 12 13" type="primary">LOC108566332</name>
</gene>
<evidence type="ECO:0000256" key="5">
    <source>
        <dbReference type="ARBA" id="ARBA00023157"/>
    </source>
</evidence>
<evidence type="ECO:0000313" key="13">
    <source>
        <dbReference type="RefSeq" id="XP_017781633.1"/>
    </source>
</evidence>
<evidence type="ECO:0000256" key="2">
    <source>
        <dbReference type="ARBA" id="ARBA00022525"/>
    </source>
</evidence>
<dbReference type="Pfam" id="PF00090">
    <property type="entry name" value="TSP_1"/>
    <property type="match status" value="1"/>
</dbReference>
<feature type="region of interest" description="Disordered" evidence="6">
    <location>
        <begin position="868"/>
        <end position="932"/>
    </location>
</feature>
<reference evidence="11 12" key="1">
    <citation type="submission" date="2025-05" db="UniProtKB">
        <authorList>
            <consortium name="RefSeq"/>
        </authorList>
    </citation>
    <scope>IDENTIFICATION</scope>
    <source>
        <tissue evidence="11 12">Whole Larva</tissue>
    </source>
</reference>
<feature type="signal peptide" evidence="7">
    <location>
        <begin position="1"/>
        <end position="25"/>
    </location>
</feature>
<dbReference type="InterPro" id="IPR013098">
    <property type="entry name" value="Ig_I-set"/>
</dbReference>
<evidence type="ECO:0000313" key="10">
    <source>
        <dbReference type="Proteomes" id="UP000695000"/>
    </source>
</evidence>
<feature type="compositionally biased region" description="Polar residues" evidence="6">
    <location>
        <begin position="915"/>
        <end position="926"/>
    </location>
</feature>
<evidence type="ECO:0000256" key="3">
    <source>
        <dbReference type="ARBA" id="ARBA00022729"/>
    </source>
</evidence>
<feature type="domain" description="PLAC" evidence="9">
    <location>
        <begin position="1211"/>
        <end position="1247"/>
    </location>
</feature>
<dbReference type="PROSITE" id="PS50092">
    <property type="entry name" value="TSP1"/>
    <property type="match status" value="8"/>
</dbReference>
<dbReference type="SMART" id="SM00209">
    <property type="entry name" value="TSP1"/>
    <property type="match status" value="11"/>
</dbReference>
<dbReference type="GeneID" id="108566332"/>
<dbReference type="InterPro" id="IPR010909">
    <property type="entry name" value="PLAC"/>
</dbReference>
<keyword evidence="5" id="KW-1015">Disulfide bond</keyword>
<dbReference type="PRINTS" id="PR01857">
    <property type="entry name" value="ADAMTSFAMILY"/>
</dbReference>
<keyword evidence="10" id="KW-1185">Reference proteome</keyword>
<dbReference type="PANTHER" id="PTHR13723:SF313">
    <property type="entry name" value="PEPTIDASE M12B DOMAIN-CONTAINING PROTEIN"/>
    <property type="match status" value="1"/>
</dbReference>
<sequence>MMKGSSMKRTALCLMLLLTWGGTENATNPSSSGEVVEEVLQTIEEEDNSSQELSSQLQEIEIRANGWTAWSEWSACSRSCDGGVSHQLRRCRTKGCRGENIRYKICNMQPCPESHEFREDQCSAYDTSPYEGTRYTWTPHYDDVDPCALTCRGKTDEEDAVMIVARLAEKVQDGTRCRPGSLDMCIDGKCQRVGCDLRIGSNKQIDACGVCGGDGSSCSRPLYHWTFATLSLCSVTCGGGYKMSRPVCQNRVSGEEVEEQLCNASQKPDASVVPCNMHNCPPKWHSSDWGSCSVTCGGGSKIRQVHCVEEANNTKIRINELKCSGYKPRFQEACNQFECPKWHTTQWSGCSVSCGSGIQVRVSECRDHEDRPNDGCPESTKPTPTKPCSTGIQCPFDVDEGLPQPAMTGGQGEDLLLPGLYHTQPLIQPYPPPAPAHAERLVGEQIIPSESTDFKVFFACGWVYVRFIPEEWGPCSVTCGEGTRRRDVHCKIFLEFSRTIAKLPDRQCSGPKPSENERCYMEPCSSERIDIKDDPFRQSEGGIKVVPGIPGKSYTWREQGYTHCSATCLGGVQELIVNCVRDDNQKIASPYLCPRELKPEILIRTCNDHPCPPRWNYSDFQPCTQSCGIGIQTREVNCIHEVTHGGGNTVVVPNNMCPEPQPPDRQYCNVLDCPVKWKVSDWSKCNKICGGGEKSRKVECKQVMAQNHTVDRPHAMCPNPKPQDKKPCNTKSCVLDTDKPIIETSNSTFIQHDVKKTKISLKIGGAATVYHGTIIKIKCPVKRFNRTKIQWAKDHQYLSKSKKFKMSKKGALRVTGLTYRDSGVYTCVAGRSSADLTLTVRPKPGEFINSEEVERHVGYRNERVDFEIADVHPDRDSSNPMFDDRSHERRPDMPSKQSRKPKTTPPSPVIKLDYNSLNGWPPSSTPKSDHDQMIASHLPANSEDASVSSSGSRNMPHFQKLISNLQQLWPFQTFSNSRGHRMVAFPFDELQTISNMELTTELRADDDENEDEEGSVVVLGKGLPEHLKFEWILTDWSKCSEPCGGNGLQMRTIHCIVRLHNKTQGVKSTLCDDAGLETPEAIRKCGLSDCPKWVVGEWSRCSESKCFAWNTAMQRRDVQCQNTDNFTLPNGRCNFRERPIHRQECFAEKCVGKWKVGAWSKCSAGCDMQGVKYRKLQCVWFGTKKPADSACKDKPRPPAVKTCKGPPCTAISDECKDYSMFCPNVKTMNMCRLSGYQQQCCVSCGTG</sequence>
<name>A0ABM1N481_NICVS</name>
<dbReference type="InterPro" id="IPR036179">
    <property type="entry name" value="Ig-like_dom_sf"/>
</dbReference>
<organism evidence="10 11">
    <name type="scientific">Nicrophorus vespilloides</name>
    <name type="common">Boreal carrion beetle</name>
    <dbReference type="NCBI Taxonomy" id="110193"/>
    <lineage>
        <taxon>Eukaryota</taxon>
        <taxon>Metazoa</taxon>
        <taxon>Ecdysozoa</taxon>
        <taxon>Arthropoda</taxon>
        <taxon>Hexapoda</taxon>
        <taxon>Insecta</taxon>
        <taxon>Pterygota</taxon>
        <taxon>Neoptera</taxon>
        <taxon>Endopterygota</taxon>
        <taxon>Coleoptera</taxon>
        <taxon>Polyphaga</taxon>
        <taxon>Staphyliniformia</taxon>
        <taxon>Silphidae</taxon>
        <taxon>Nicrophorinae</taxon>
        <taxon>Nicrophorus</taxon>
    </lineage>
</organism>
<dbReference type="InterPro" id="IPR013783">
    <property type="entry name" value="Ig-like_fold"/>
</dbReference>
<dbReference type="InterPro" id="IPR036383">
    <property type="entry name" value="TSP1_rpt_sf"/>
</dbReference>
<evidence type="ECO:0000259" key="8">
    <source>
        <dbReference type="PROSITE" id="PS50835"/>
    </source>
</evidence>
<feature type="domain" description="Ig-like" evidence="8">
    <location>
        <begin position="740"/>
        <end position="837"/>
    </location>
</feature>
<evidence type="ECO:0000313" key="12">
    <source>
        <dbReference type="RefSeq" id="XP_017781632.1"/>
    </source>
</evidence>
<evidence type="ECO:0000256" key="4">
    <source>
        <dbReference type="ARBA" id="ARBA00022737"/>
    </source>
</evidence>
<dbReference type="Pfam" id="PF08686">
    <property type="entry name" value="PLAC"/>
    <property type="match status" value="1"/>
</dbReference>
<dbReference type="PANTHER" id="PTHR13723">
    <property type="entry name" value="ADAMTS A DISINTEGRIN AND METALLOPROTEASE WITH THROMBOSPONDIN MOTIFS PROTEASE"/>
    <property type="match status" value="1"/>
</dbReference>
<dbReference type="InterPro" id="IPR007110">
    <property type="entry name" value="Ig-like_dom"/>
</dbReference>
<dbReference type="InterPro" id="IPR045371">
    <property type="entry name" value="ADAMTS_CR_3"/>
</dbReference>
<evidence type="ECO:0000256" key="7">
    <source>
        <dbReference type="SAM" id="SignalP"/>
    </source>
</evidence>
<feature type="chain" id="PRO_5045022754" evidence="7">
    <location>
        <begin position="26"/>
        <end position="1247"/>
    </location>
</feature>
<dbReference type="InterPro" id="IPR000884">
    <property type="entry name" value="TSP1_rpt"/>
</dbReference>
<dbReference type="RefSeq" id="XP_017781632.1">
    <property type="nucleotide sequence ID" value="XM_017926143.1"/>
</dbReference>
<dbReference type="Gene3D" id="2.20.100.10">
    <property type="entry name" value="Thrombospondin type-1 (TSP1) repeat"/>
    <property type="match status" value="10"/>
</dbReference>
<comment type="subcellular location">
    <subcellularLocation>
        <location evidence="1">Secreted</location>
    </subcellularLocation>
</comment>
<dbReference type="Pfam" id="PF19236">
    <property type="entry name" value="ADAMTS_CR_3"/>
    <property type="match status" value="1"/>
</dbReference>
<dbReference type="SUPFAM" id="SSF82895">
    <property type="entry name" value="TSP-1 type 1 repeat"/>
    <property type="match status" value="10"/>
</dbReference>
<keyword evidence="4" id="KW-0677">Repeat</keyword>